<dbReference type="SUPFAM" id="SSF46785">
    <property type="entry name" value="Winged helix' DNA-binding domain"/>
    <property type="match status" value="1"/>
</dbReference>
<accession>A0A9W7KQB7</accession>
<name>A0A9W7KQB7_9PROT</name>
<dbReference type="Gene3D" id="1.10.10.10">
    <property type="entry name" value="Winged helix-like DNA-binding domain superfamily/Winged helix DNA-binding domain"/>
    <property type="match status" value="1"/>
</dbReference>
<dbReference type="AlphaFoldDB" id="A0A9W7KQB7"/>
<organism evidence="3 4">
    <name type="scientific">Roseomonas genomospecies 6</name>
    <dbReference type="NCBI Taxonomy" id="214106"/>
    <lineage>
        <taxon>Bacteria</taxon>
        <taxon>Pseudomonadati</taxon>
        <taxon>Pseudomonadota</taxon>
        <taxon>Alphaproteobacteria</taxon>
        <taxon>Acetobacterales</taxon>
        <taxon>Roseomonadaceae</taxon>
        <taxon>Roseomonas</taxon>
    </lineage>
</organism>
<evidence type="ECO:0000256" key="1">
    <source>
        <dbReference type="SAM" id="MobiDB-lite"/>
    </source>
</evidence>
<dbReference type="OrthoDB" id="7305328at2"/>
<keyword evidence="4" id="KW-1185">Reference proteome</keyword>
<dbReference type="RefSeq" id="WP_149471065.1">
    <property type="nucleotide sequence ID" value="NZ_QOKW01000022.1"/>
</dbReference>
<dbReference type="PROSITE" id="PS50987">
    <property type="entry name" value="HTH_ARSR_2"/>
    <property type="match status" value="1"/>
</dbReference>
<feature type="domain" description="HTH arsR-type" evidence="2">
    <location>
        <begin position="28"/>
        <end position="121"/>
    </location>
</feature>
<dbReference type="EMBL" id="QOKW01000022">
    <property type="protein sequence ID" value="KAA0677596.1"/>
    <property type="molecule type" value="Genomic_DNA"/>
</dbReference>
<dbReference type="InterPro" id="IPR036390">
    <property type="entry name" value="WH_DNA-bd_sf"/>
</dbReference>
<feature type="region of interest" description="Disordered" evidence="1">
    <location>
        <begin position="1"/>
        <end position="25"/>
    </location>
</feature>
<evidence type="ECO:0000313" key="4">
    <source>
        <dbReference type="Proteomes" id="UP000480854"/>
    </source>
</evidence>
<sequence>MTKTRSLTDLRDELRSAARGERPAPDWLKAERQPLPNFFSVMTDGNRELMQLIGERHPATVSELAEMAGRKMSNVSRSLQDLARVGLVRLVREGMSIRPELVAREVKVNLAHNTCELIAAE</sequence>
<dbReference type="GO" id="GO:0003700">
    <property type="term" value="F:DNA-binding transcription factor activity"/>
    <property type="evidence" value="ECO:0007669"/>
    <property type="project" value="InterPro"/>
</dbReference>
<protein>
    <submittedName>
        <fullName evidence="3">MarR family transcriptional regulator</fullName>
    </submittedName>
</protein>
<proteinExistence type="predicted"/>
<reference evidence="3 4" key="1">
    <citation type="submission" date="2018-07" db="EMBL/GenBank/DDBJ databases">
        <title>Genome sequence of Azospirillum sp. ATCC 49961.</title>
        <authorList>
            <person name="Sant'Anna F.H."/>
            <person name="Baldani J.I."/>
            <person name="Zilli J.E."/>
            <person name="Reis V.M."/>
            <person name="Hartmann A."/>
            <person name="Cruz L."/>
            <person name="de Souza E.M."/>
            <person name="de Oliveira Pedrosa F."/>
            <person name="Passaglia L.M.P."/>
        </authorList>
    </citation>
    <scope>NUCLEOTIDE SEQUENCE [LARGE SCALE GENOMIC DNA]</scope>
    <source>
        <strain evidence="3 4">ATCC 49961</strain>
    </source>
</reference>
<gene>
    <name evidence="3" type="ORF">DS843_22405</name>
</gene>
<evidence type="ECO:0000313" key="3">
    <source>
        <dbReference type="EMBL" id="KAA0677596.1"/>
    </source>
</evidence>
<comment type="caution">
    <text evidence="3">The sequence shown here is derived from an EMBL/GenBank/DDBJ whole genome shotgun (WGS) entry which is preliminary data.</text>
</comment>
<dbReference type="Pfam" id="PF25212">
    <property type="entry name" value="HVO_A0114"/>
    <property type="match status" value="1"/>
</dbReference>
<dbReference type="InterPro" id="IPR036388">
    <property type="entry name" value="WH-like_DNA-bd_sf"/>
</dbReference>
<dbReference type="Proteomes" id="UP000480854">
    <property type="component" value="Unassembled WGS sequence"/>
</dbReference>
<dbReference type="InterPro" id="IPR001845">
    <property type="entry name" value="HTH_ArsR_DNA-bd_dom"/>
</dbReference>
<evidence type="ECO:0000259" key="2">
    <source>
        <dbReference type="PROSITE" id="PS50987"/>
    </source>
</evidence>